<organism evidence="1 2">
    <name type="scientific">Haloquadratum walsbyi J07HQW1</name>
    <dbReference type="NCBI Taxonomy" id="1238424"/>
    <lineage>
        <taxon>Archaea</taxon>
        <taxon>Methanobacteriati</taxon>
        <taxon>Methanobacteriota</taxon>
        <taxon>Stenosarchaea group</taxon>
        <taxon>Halobacteria</taxon>
        <taxon>Halobacteriales</taxon>
        <taxon>Haloferacaceae</taxon>
        <taxon>Haloquadratum</taxon>
    </lineage>
</organism>
<sequence>MSKKMVDPTSDLGEDVDESNASVCATCGEAIVQLPTHRVVTWIEDGTAQHRHFCSETCYTEFESQSNSDSNSAK</sequence>
<proteinExistence type="predicted"/>
<protein>
    <recommendedName>
        <fullName evidence="3">Small CPxCG-related zinc finger protein</fullName>
    </recommendedName>
</protein>
<accession>U1MPW3</accession>
<gene>
    <name evidence="1" type="ORF">J07HQW1_02053</name>
</gene>
<dbReference type="AlphaFoldDB" id="U1MPW3"/>
<dbReference type="Pfam" id="PF24461">
    <property type="entry name" value="DUF7576"/>
    <property type="match status" value="1"/>
</dbReference>
<dbReference type="InterPro" id="IPR055998">
    <property type="entry name" value="DUF7576"/>
</dbReference>
<dbReference type="HOGENOM" id="CLU_200151_0_0_2"/>
<name>U1MPW3_9EURY</name>
<dbReference type="EMBL" id="KE356560">
    <property type="protein sequence ID" value="ERG92019.1"/>
    <property type="molecule type" value="Genomic_DNA"/>
</dbReference>
<reference evidence="1 2" key="1">
    <citation type="journal article" date="2013" name="PLoS ONE">
        <title>Assembly-driven community genomics of a hypersaline microbial ecosystem.</title>
        <authorList>
            <person name="Podell S."/>
            <person name="Ugalde J.A."/>
            <person name="Narasingarao P."/>
            <person name="Banfield J.F."/>
            <person name="Heidelberg K.B."/>
            <person name="Allen E.E."/>
        </authorList>
    </citation>
    <scope>NUCLEOTIDE SEQUENCE [LARGE SCALE GENOMIC DNA]</scope>
    <source>
        <strain evidence="2">J07HQW1</strain>
    </source>
</reference>
<evidence type="ECO:0000313" key="1">
    <source>
        <dbReference type="EMBL" id="ERG92019.1"/>
    </source>
</evidence>
<dbReference type="Proteomes" id="UP000030649">
    <property type="component" value="Unassembled WGS sequence"/>
</dbReference>
<evidence type="ECO:0008006" key="3">
    <source>
        <dbReference type="Google" id="ProtNLM"/>
    </source>
</evidence>
<evidence type="ECO:0000313" key="2">
    <source>
        <dbReference type="Proteomes" id="UP000030649"/>
    </source>
</evidence>